<evidence type="ECO:0000256" key="2">
    <source>
        <dbReference type="ARBA" id="ARBA00018951"/>
    </source>
</evidence>
<reference evidence="3" key="2">
    <citation type="submission" date="2022-10" db="EMBL/GenBank/DDBJ databases">
        <authorList>
            <consortium name="ENA_rothamsted_submissions"/>
            <consortium name="culmorum"/>
            <person name="King R."/>
        </authorList>
    </citation>
    <scope>NUCLEOTIDE SEQUENCE</scope>
</reference>
<protein>
    <recommendedName>
        <fullName evidence="2">TIP41-like protein</fullName>
    </recommendedName>
</protein>
<comment type="similarity">
    <text evidence="1">Belongs to the TIP41 family.</text>
</comment>
<dbReference type="PANTHER" id="PTHR21021">
    <property type="entry name" value="GAF/PUTATIVE CYTOSKELETAL PROTEIN"/>
    <property type="match status" value="1"/>
</dbReference>
<dbReference type="GO" id="GO:0005829">
    <property type="term" value="C:cytosol"/>
    <property type="evidence" value="ECO:0007669"/>
    <property type="project" value="TreeGrafter"/>
</dbReference>
<dbReference type="AlphaFoldDB" id="A0A9N9S222"/>
<evidence type="ECO:0000256" key="1">
    <source>
        <dbReference type="ARBA" id="ARBA00006658"/>
    </source>
</evidence>
<reference evidence="3" key="1">
    <citation type="submission" date="2022-01" db="EMBL/GenBank/DDBJ databases">
        <authorList>
            <person name="King R."/>
        </authorList>
    </citation>
    <scope>NUCLEOTIDE SEQUENCE</scope>
</reference>
<keyword evidence="4" id="KW-1185">Reference proteome</keyword>
<dbReference type="EMBL" id="OU895879">
    <property type="protein sequence ID" value="CAG9807175.1"/>
    <property type="molecule type" value="Genomic_DNA"/>
</dbReference>
<dbReference type="PANTHER" id="PTHR21021:SF16">
    <property type="entry name" value="TIP41-LIKE PROTEIN"/>
    <property type="match status" value="1"/>
</dbReference>
<dbReference type="InterPro" id="IPR007303">
    <property type="entry name" value="TIP41-like"/>
</dbReference>
<dbReference type="Pfam" id="PF04176">
    <property type="entry name" value="TIP41"/>
    <property type="match status" value="1"/>
</dbReference>
<evidence type="ECO:0000313" key="3">
    <source>
        <dbReference type="EMBL" id="CAG9807175.1"/>
    </source>
</evidence>
<dbReference type="InterPro" id="IPR051330">
    <property type="entry name" value="Phosphatase_reg/MetRdx"/>
</dbReference>
<name>A0A9N9S222_9DIPT</name>
<sequence>MQVPQKYVSEENERILPRFNNVVDKDFIMFQKWKISTTKSCILKSVCINNEECTLDGKCCDLCMYNLTLNLPHLPDMVFHKNSLVVEHENGAKIVICPLEALKKVRVEKPDMRVSCSDEWRESRPKDKTEEKLKPFDWSFTTDYQGTINDKFTTEKTDLKIDKFKLMVKEQILFYEDLSIFEDELHDNGTSVLSVKIRVMPSGFYILVRFFLRVDNVMIRMNDTRYHWETGKDYIIKEYTSREATYDKLKHVPPALFISPNEIADHLPVKERTHEILKFQP</sequence>
<evidence type="ECO:0000313" key="4">
    <source>
        <dbReference type="Proteomes" id="UP001153620"/>
    </source>
</evidence>
<organism evidence="3 4">
    <name type="scientific">Chironomus riparius</name>
    <dbReference type="NCBI Taxonomy" id="315576"/>
    <lineage>
        <taxon>Eukaryota</taxon>
        <taxon>Metazoa</taxon>
        <taxon>Ecdysozoa</taxon>
        <taxon>Arthropoda</taxon>
        <taxon>Hexapoda</taxon>
        <taxon>Insecta</taxon>
        <taxon>Pterygota</taxon>
        <taxon>Neoptera</taxon>
        <taxon>Endopterygota</taxon>
        <taxon>Diptera</taxon>
        <taxon>Nematocera</taxon>
        <taxon>Chironomoidea</taxon>
        <taxon>Chironomidae</taxon>
        <taxon>Chironominae</taxon>
        <taxon>Chironomus</taxon>
    </lineage>
</organism>
<gene>
    <name evidence="3" type="ORF">CHIRRI_LOCUS10024</name>
</gene>
<accession>A0A9N9S222</accession>
<dbReference type="Proteomes" id="UP001153620">
    <property type="component" value="Chromosome 3"/>
</dbReference>
<dbReference type="GO" id="GO:0031929">
    <property type="term" value="P:TOR signaling"/>
    <property type="evidence" value="ECO:0007669"/>
    <property type="project" value="TreeGrafter"/>
</dbReference>
<dbReference type="OrthoDB" id="10253878at2759"/>
<proteinExistence type="inferred from homology"/>